<sequence length="428" mass="45031">MARIALFGLAYLASSAFAAAVKPREWVWGDLNQVNYYSDPRCKSYAGTWNGPDKMYQNAEYDAGGAFIGSVLVMPSNNFDSVEINGKGIVAGGLCPGDSQSPILIDANGFPCYVIDNEVSKVELYTAVCAVIPSSKEKPLPLPPDLSKTTGDGARSVPRSSGLATPYASREAFMTTPPAGRIPSPKLARANTIGNGAASAKRCPLPATASSGLAKQVEIMTCLAAQTIGCHKTALAKPTGAGVISVKLCASLMARGGKCQTGGNHDFTGSANYTLSLDGNPRDVASGQDKWRWCKKCQVLAWDGHSCCPSGGCHVSIGSGNYSLTAYDSSKPNSQSGWKWCHKCYGLAFANGSSGGTCPQGGAHDHTKSADYSLLMNAGSGGQNQWAWCKWCQQLWWTGHGSGRCSHSPIGGHSQEGSAEYRIPFTTD</sequence>
<reference evidence="1" key="1">
    <citation type="submission" date="2022-08" db="EMBL/GenBank/DDBJ databases">
        <title>Genome Sequence of Fusarium decemcellulare.</title>
        <authorList>
            <person name="Buettner E."/>
        </authorList>
    </citation>
    <scope>NUCLEOTIDE SEQUENCE</scope>
    <source>
        <strain evidence="1">Babe19</strain>
    </source>
</reference>
<accession>A0ACC1SNN0</accession>
<evidence type="ECO:0000313" key="2">
    <source>
        <dbReference type="Proteomes" id="UP001148629"/>
    </source>
</evidence>
<keyword evidence="2" id="KW-1185">Reference proteome</keyword>
<evidence type="ECO:0000313" key="1">
    <source>
        <dbReference type="EMBL" id="KAJ3543483.1"/>
    </source>
</evidence>
<dbReference type="Proteomes" id="UP001148629">
    <property type="component" value="Unassembled WGS sequence"/>
</dbReference>
<comment type="caution">
    <text evidence="1">The sequence shown here is derived from an EMBL/GenBank/DDBJ whole genome shotgun (WGS) entry which is preliminary data.</text>
</comment>
<protein>
    <submittedName>
        <fullName evidence="1">Uncharacterized protein</fullName>
    </submittedName>
</protein>
<dbReference type="EMBL" id="JANRMS010000242">
    <property type="protein sequence ID" value="KAJ3543483.1"/>
    <property type="molecule type" value="Genomic_DNA"/>
</dbReference>
<name>A0ACC1SNN0_9HYPO</name>
<proteinExistence type="predicted"/>
<gene>
    <name evidence="1" type="ORF">NM208_g3556</name>
</gene>
<organism evidence="1 2">
    <name type="scientific">Fusarium decemcellulare</name>
    <dbReference type="NCBI Taxonomy" id="57161"/>
    <lineage>
        <taxon>Eukaryota</taxon>
        <taxon>Fungi</taxon>
        <taxon>Dikarya</taxon>
        <taxon>Ascomycota</taxon>
        <taxon>Pezizomycotina</taxon>
        <taxon>Sordariomycetes</taxon>
        <taxon>Hypocreomycetidae</taxon>
        <taxon>Hypocreales</taxon>
        <taxon>Nectriaceae</taxon>
        <taxon>Fusarium</taxon>
        <taxon>Fusarium decemcellulare species complex</taxon>
    </lineage>
</organism>